<name>X1E714_9ZZZZ</name>
<proteinExistence type="predicted"/>
<feature type="transmembrane region" description="Helical" evidence="1">
    <location>
        <begin position="12"/>
        <end position="28"/>
    </location>
</feature>
<feature type="transmembrane region" description="Helical" evidence="1">
    <location>
        <begin position="134"/>
        <end position="151"/>
    </location>
</feature>
<feature type="transmembrane region" description="Helical" evidence="1">
    <location>
        <begin position="316"/>
        <end position="338"/>
    </location>
</feature>
<feature type="transmembrane region" description="Helical" evidence="1">
    <location>
        <begin position="216"/>
        <end position="236"/>
    </location>
</feature>
<accession>X1E714</accession>
<evidence type="ECO:0000313" key="2">
    <source>
        <dbReference type="EMBL" id="GAH29046.1"/>
    </source>
</evidence>
<reference evidence="2" key="1">
    <citation type="journal article" date="2014" name="Front. Microbiol.">
        <title>High frequency of phylogenetically diverse reductive dehalogenase-homologous genes in deep subseafloor sedimentary metagenomes.</title>
        <authorList>
            <person name="Kawai M."/>
            <person name="Futagami T."/>
            <person name="Toyoda A."/>
            <person name="Takaki Y."/>
            <person name="Nishi S."/>
            <person name="Hori S."/>
            <person name="Arai W."/>
            <person name="Tsubouchi T."/>
            <person name="Morono Y."/>
            <person name="Uchiyama I."/>
            <person name="Ito T."/>
            <person name="Fujiyama A."/>
            <person name="Inagaki F."/>
            <person name="Takami H."/>
        </authorList>
    </citation>
    <scope>NUCLEOTIDE SEQUENCE</scope>
    <source>
        <strain evidence="2">Expedition CK06-06</strain>
    </source>
</reference>
<organism evidence="2">
    <name type="scientific">marine sediment metagenome</name>
    <dbReference type="NCBI Taxonomy" id="412755"/>
    <lineage>
        <taxon>unclassified sequences</taxon>
        <taxon>metagenomes</taxon>
        <taxon>ecological metagenomes</taxon>
    </lineage>
</organism>
<comment type="caution">
    <text evidence="2">The sequence shown here is derived from an EMBL/GenBank/DDBJ whole genome shotgun (WGS) entry which is preliminary data.</text>
</comment>
<evidence type="ECO:0000256" key="1">
    <source>
        <dbReference type="SAM" id="Phobius"/>
    </source>
</evidence>
<keyword evidence="1" id="KW-0812">Transmembrane</keyword>
<keyword evidence="1" id="KW-1133">Transmembrane helix</keyword>
<feature type="transmembrane region" description="Helical" evidence="1">
    <location>
        <begin position="344"/>
        <end position="361"/>
    </location>
</feature>
<feature type="transmembrane region" description="Helical" evidence="1">
    <location>
        <begin position="285"/>
        <end position="304"/>
    </location>
</feature>
<sequence>MGTLNENLMKLIFPLFYISLLIVNYGFLRIKYSEINPKVNNSSAKIKKDNRILGKNYPKITSLFFTFILSTVPIIFDHSYIEYTNLAFAFYLYLSVMFMILWIRFKNDGLKTNRLIILSAIFASQLPLLRSGGILFLGFIFILFAFFLFKSKDHIFKSNKYENKSLLLKEDNKINWNHKDEFDLVIRDETLPLKENNKISKNLYKNKFFEKYYKKFVILILVLIVMLIFIAPWLLLKSKLNLGILSVDWGGFKNSITFYKENFIKSISGLFNEFLFSKYDSTTGFFKSSYSIYWIIIILTFFIFPKKVFGKENRVILSIIIFSLIIYLIGSSLVPDFLTSLERYLLHIFPISFYLATTIFSEKIQSFIKAWI</sequence>
<gene>
    <name evidence="2" type="ORF">S03H2_00872</name>
</gene>
<dbReference type="AlphaFoldDB" id="X1E714"/>
<feature type="transmembrane region" description="Helical" evidence="1">
    <location>
        <begin position="57"/>
        <end position="76"/>
    </location>
</feature>
<feature type="transmembrane region" description="Helical" evidence="1">
    <location>
        <begin position="88"/>
        <end position="105"/>
    </location>
</feature>
<protein>
    <submittedName>
        <fullName evidence="2">Uncharacterized protein</fullName>
    </submittedName>
</protein>
<dbReference type="EMBL" id="BARU01000217">
    <property type="protein sequence ID" value="GAH29046.1"/>
    <property type="molecule type" value="Genomic_DNA"/>
</dbReference>
<keyword evidence="1" id="KW-0472">Membrane</keyword>